<dbReference type="Proteomes" id="UP000681720">
    <property type="component" value="Unassembled WGS sequence"/>
</dbReference>
<dbReference type="Proteomes" id="UP000663824">
    <property type="component" value="Unassembled WGS sequence"/>
</dbReference>
<protein>
    <submittedName>
        <fullName evidence="1">Uncharacterized protein</fullName>
    </submittedName>
</protein>
<dbReference type="EMBL" id="CAJOBH010007025">
    <property type="protein sequence ID" value="CAF4072877.1"/>
    <property type="molecule type" value="Genomic_DNA"/>
</dbReference>
<dbReference type="Proteomes" id="UP000663855">
    <property type="component" value="Unassembled WGS sequence"/>
</dbReference>
<dbReference type="AlphaFoldDB" id="A0A814R366"/>
<reference evidence="1" key="1">
    <citation type="submission" date="2021-02" db="EMBL/GenBank/DDBJ databases">
        <authorList>
            <person name="Nowell W R."/>
        </authorList>
    </citation>
    <scope>NUCLEOTIDE SEQUENCE</scope>
</reference>
<evidence type="ECO:0000313" key="5">
    <source>
        <dbReference type="EMBL" id="CAF4072877.1"/>
    </source>
</evidence>
<accession>A0A814R366</accession>
<evidence type="ECO:0000313" key="4">
    <source>
        <dbReference type="EMBL" id="CAF4024131.1"/>
    </source>
</evidence>
<evidence type="ECO:0000313" key="7">
    <source>
        <dbReference type="Proteomes" id="UP000663855"/>
    </source>
</evidence>
<comment type="caution">
    <text evidence="1">The sequence shown here is derived from an EMBL/GenBank/DDBJ whole genome shotgun (WGS) entry which is preliminary data.</text>
</comment>
<evidence type="ECO:0000313" key="6">
    <source>
        <dbReference type="EMBL" id="CAF4812167.1"/>
    </source>
</evidence>
<dbReference type="EMBL" id="CAJNOV010003083">
    <property type="protein sequence ID" value="CAF1128077.1"/>
    <property type="molecule type" value="Genomic_DNA"/>
</dbReference>
<organism evidence="1 7">
    <name type="scientific">Rotaria magnacalcarata</name>
    <dbReference type="NCBI Taxonomy" id="392030"/>
    <lineage>
        <taxon>Eukaryota</taxon>
        <taxon>Metazoa</taxon>
        <taxon>Spiralia</taxon>
        <taxon>Gnathifera</taxon>
        <taxon>Rotifera</taxon>
        <taxon>Eurotatoria</taxon>
        <taxon>Bdelloidea</taxon>
        <taxon>Philodinida</taxon>
        <taxon>Philodinidae</taxon>
        <taxon>Rotaria</taxon>
    </lineage>
</organism>
<dbReference type="Proteomes" id="UP000681967">
    <property type="component" value="Unassembled WGS sequence"/>
</dbReference>
<dbReference type="EMBL" id="CAJNRE010005213">
    <property type="protein sequence ID" value="CAF2043091.1"/>
    <property type="molecule type" value="Genomic_DNA"/>
</dbReference>
<gene>
    <name evidence="5" type="ORF">BYL167_LOCUS17626</name>
    <name evidence="1" type="ORF">CJN711_LOCUS8418</name>
    <name evidence="4" type="ORF">GIL414_LOCUS13042</name>
    <name evidence="2" type="ORF">KQP761_LOCUS26389</name>
    <name evidence="3" type="ORF">MBJ925_LOCUS11706</name>
    <name evidence="6" type="ORF">SMN809_LOCUS47642</name>
</gene>
<dbReference type="EMBL" id="CAJOBI010151372">
    <property type="protein sequence ID" value="CAF4812167.1"/>
    <property type="molecule type" value="Genomic_DNA"/>
</dbReference>
<dbReference type="EMBL" id="CAJOBJ010005202">
    <property type="protein sequence ID" value="CAF4024131.1"/>
    <property type="molecule type" value="Genomic_DNA"/>
</dbReference>
<sequence>MLQSILNHPKNENQLTARNFDESFDSSFDQNFTNSTSTPLSTAAPMSPQSAVRSIISSCLQDKNLSAQPVPVKTNSRVRVERKFGEDITNGNLLEELKKKAELKKNKAIKQSVRRSQRLSKKTN</sequence>
<name>A0A814R366_9BILA</name>
<evidence type="ECO:0000313" key="2">
    <source>
        <dbReference type="EMBL" id="CAF1631970.1"/>
    </source>
</evidence>
<dbReference type="Proteomes" id="UP000663834">
    <property type="component" value="Unassembled WGS sequence"/>
</dbReference>
<evidence type="ECO:0000313" key="1">
    <source>
        <dbReference type="EMBL" id="CAF1128077.1"/>
    </source>
</evidence>
<dbReference type="Proteomes" id="UP000676336">
    <property type="component" value="Unassembled WGS sequence"/>
</dbReference>
<evidence type="ECO:0000313" key="3">
    <source>
        <dbReference type="EMBL" id="CAF2043091.1"/>
    </source>
</evidence>
<dbReference type="EMBL" id="CAJNOW010014331">
    <property type="protein sequence ID" value="CAF1631970.1"/>
    <property type="molecule type" value="Genomic_DNA"/>
</dbReference>
<proteinExistence type="predicted"/>